<name>A0A926IEY4_9FIRM</name>
<sequence length="105" mass="11950">MENELLQQVLQELTSLRTDIKNVHNNIQSLELKVDNGFSNVDKKLNELAKDISHVISDDVSQAISSQLRDIRTEISIIKSSVGEHELDLKYFKKVTIPTFNSPRS</sequence>
<protein>
    <submittedName>
        <fullName evidence="2">Uncharacterized protein</fullName>
    </submittedName>
</protein>
<keyword evidence="1" id="KW-0175">Coiled coil</keyword>
<dbReference type="RefSeq" id="WP_177669809.1">
    <property type="nucleotide sequence ID" value="NZ_JACRSY010000020.1"/>
</dbReference>
<accession>A0A926IEY4</accession>
<comment type="caution">
    <text evidence="2">The sequence shown here is derived from an EMBL/GenBank/DDBJ whole genome shotgun (WGS) entry which is preliminary data.</text>
</comment>
<organism evidence="2 3">
    <name type="scientific">Zhenhengia yiwuensis</name>
    <dbReference type="NCBI Taxonomy" id="2763666"/>
    <lineage>
        <taxon>Bacteria</taxon>
        <taxon>Bacillati</taxon>
        <taxon>Bacillota</taxon>
        <taxon>Clostridia</taxon>
        <taxon>Lachnospirales</taxon>
        <taxon>Lachnospiraceae</taxon>
        <taxon>Zhenhengia</taxon>
    </lineage>
</organism>
<evidence type="ECO:0000313" key="3">
    <source>
        <dbReference type="Proteomes" id="UP000655830"/>
    </source>
</evidence>
<dbReference type="EMBL" id="JACRSY010000020">
    <property type="protein sequence ID" value="MBC8580419.1"/>
    <property type="molecule type" value="Genomic_DNA"/>
</dbReference>
<proteinExistence type="predicted"/>
<feature type="coiled-coil region" evidence="1">
    <location>
        <begin position="6"/>
        <end position="33"/>
    </location>
</feature>
<keyword evidence="3" id="KW-1185">Reference proteome</keyword>
<dbReference type="AlphaFoldDB" id="A0A926IEY4"/>
<gene>
    <name evidence="2" type="ORF">H8718_12865</name>
</gene>
<reference evidence="2" key="1">
    <citation type="submission" date="2020-08" db="EMBL/GenBank/DDBJ databases">
        <title>Genome public.</title>
        <authorList>
            <person name="Liu C."/>
            <person name="Sun Q."/>
        </authorList>
    </citation>
    <scope>NUCLEOTIDE SEQUENCE</scope>
    <source>
        <strain evidence="2">NSJ-12</strain>
    </source>
</reference>
<dbReference type="Proteomes" id="UP000655830">
    <property type="component" value="Unassembled WGS sequence"/>
</dbReference>
<evidence type="ECO:0000256" key="1">
    <source>
        <dbReference type="SAM" id="Coils"/>
    </source>
</evidence>
<evidence type="ECO:0000313" key="2">
    <source>
        <dbReference type="EMBL" id="MBC8580419.1"/>
    </source>
</evidence>